<dbReference type="InterPro" id="IPR037294">
    <property type="entry name" value="ABC_BtuC-like"/>
</dbReference>
<dbReference type="SUPFAM" id="SSF81345">
    <property type="entry name" value="ABC transporter involved in vitamin B12 uptake, BtuC"/>
    <property type="match status" value="1"/>
</dbReference>
<keyword evidence="7 8" id="KW-0472">Membrane</keyword>
<keyword evidence="3" id="KW-0813">Transport</keyword>
<feature type="transmembrane region" description="Helical" evidence="8">
    <location>
        <begin position="136"/>
        <end position="154"/>
    </location>
</feature>
<evidence type="ECO:0000256" key="5">
    <source>
        <dbReference type="ARBA" id="ARBA00022692"/>
    </source>
</evidence>
<feature type="transmembrane region" description="Helical" evidence="8">
    <location>
        <begin position="295"/>
        <end position="313"/>
    </location>
</feature>
<comment type="subcellular location">
    <subcellularLocation>
        <location evidence="1">Cell membrane</location>
        <topology evidence="1">Multi-pass membrane protein</topology>
    </subcellularLocation>
</comment>
<organism evidence="9 10">
    <name type="scientific">Staphylococcus rostri</name>
    <dbReference type="NCBI Taxonomy" id="522262"/>
    <lineage>
        <taxon>Bacteria</taxon>
        <taxon>Bacillati</taxon>
        <taxon>Bacillota</taxon>
        <taxon>Bacilli</taxon>
        <taxon>Bacillales</taxon>
        <taxon>Staphylococcaceae</taxon>
        <taxon>Staphylococcus</taxon>
    </lineage>
</organism>
<dbReference type="Gene3D" id="1.10.3470.10">
    <property type="entry name" value="ABC transporter involved in vitamin B12 uptake, BtuC"/>
    <property type="match status" value="1"/>
</dbReference>
<dbReference type="Proteomes" id="UP000242752">
    <property type="component" value="Unassembled WGS sequence"/>
</dbReference>
<evidence type="ECO:0000256" key="4">
    <source>
        <dbReference type="ARBA" id="ARBA00022475"/>
    </source>
</evidence>
<evidence type="ECO:0000313" key="10">
    <source>
        <dbReference type="Proteomes" id="UP000242752"/>
    </source>
</evidence>
<comment type="caution">
    <text evidence="9">The sequence shown here is derived from an EMBL/GenBank/DDBJ whole genome shotgun (WGS) entry which is preliminary data.</text>
</comment>
<comment type="similarity">
    <text evidence="2">Belongs to the binding-protein-dependent transport system permease family. FecCD subfamily.</text>
</comment>
<dbReference type="GO" id="GO:0033214">
    <property type="term" value="P:siderophore-iron import into cell"/>
    <property type="evidence" value="ECO:0007669"/>
    <property type="project" value="TreeGrafter"/>
</dbReference>
<dbReference type="InterPro" id="IPR000522">
    <property type="entry name" value="ABC_transptr_permease_BtuC"/>
</dbReference>
<dbReference type="EMBL" id="PPRF01000036">
    <property type="protein sequence ID" value="PNZ27598.1"/>
    <property type="molecule type" value="Genomic_DNA"/>
</dbReference>
<dbReference type="GO" id="GO:0005886">
    <property type="term" value="C:plasma membrane"/>
    <property type="evidence" value="ECO:0007669"/>
    <property type="project" value="UniProtKB-SubCell"/>
</dbReference>
<proteinExistence type="inferred from homology"/>
<feature type="transmembrane region" description="Helical" evidence="8">
    <location>
        <begin position="270"/>
        <end position="289"/>
    </location>
</feature>
<keyword evidence="4" id="KW-1003">Cell membrane</keyword>
<feature type="transmembrane region" description="Helical" evidence="8">
    <location>
        <begin position="49"/>
        <end position="70"/>
    </location>
</feature>
<dbReference type="PANTHER" id="PTHR30472">
    <property type="entry name" value="FERRIC ENTEROBACTIN TRANSPORT SYSTEM PERMEASE PROTEIN"/>
    <property type="match status" value="1"/>
</dbReference>
<dbReference type="RefSeq" id="WP_103358163.1">
    <property type="nucleotide sequence ID" value="NZ_CP113107.1"/>
</dbReference>
<gene>
    <name evidence="9" type="ORF">CD122_06385</name>
</gene>
<dbReference type="GO" id="GO:0022857">
    <property type="term" value="F:transmembrane transporter activity"/>
    <property type="evidence" value="ECO:0007669"/>
    <property type="project" value="InterPro"/>
</dbReference>
<dbReference type="AlphaFoldDB" id="A0A2K3YQV3"/>
<feature type="transmembrane region" description="Helical" evidence="8">
    <location>
        <begin position="6"/>
        <end position="28"/>
    </location>
</feature>
<feature type="transmembrane region" description="Helical" evidence="8">
    <location>
        <begin position="82"/>
        <end position="103"/>
    </location>
</feature>
<evidence type="ECO:0000256" key="7">
    <source>
        <dbReference type="ARBA" id="ARBA00023136"/>
    </source>
</evidence>
<keyword evidence="5 8" id="KW-0812">Transmembrane</keyword>
<dbReference type="CDD" id="cd06550">
    <property type="entry name" value="TM_ABC_iron-siderophores_like"/>
    <property type="match status" value="1"/>
</dbReference>
<keyword evidence="10" id="KW-1185">Reference proteome</keyword>
<evidence type="ECO:0000313" key="9">
    <source>
        <dbReference type="EMBL" id="PNZ27598.1"/>
    </source>
</evidence>
<name>A0A2K3YQV3_9STAP</name>
<keyword evidence="6 8" id="KW-1133">Transmembrane helix</keyword>
<dbReference type="OrthoDB" id="9792889at2"/>
<reference evidence="9 10" key="1">
    <citation type="submission" date="2017-08" db="EMBL/GenBank/DDBJ databases">
        <title>Draft genome sequences of 64 type strains of genus Staph aureus.</title>
        <authorList>
            <person name="Cole K."/>
            <person name="Golubchik T."/>
            <person name="Russell J."/>
            <person name="Foster D."/>
            <person name="Llewelyn M."/>
            <person name="Wilson D."/>
            <person name="Crook D."/>
            <person name="Paul J."/>
        </authorList>
    </citation>
    <scope>NUCLEOTIDE SEQUENCE [LARGE SCALE GENOMIC DNA]</scope>
    <source>
        <strain evidence="9 10">DSM 21968</strain>
    </source>
</reference>
<feature type="transmembrane region" description="Helical" evidence="8">
    <location>
        <begin position="180"/>
        <end position="201"/>
    </location>
</feature>
<dbReference type="Pfam" id="PF01032">
    <property type="entry name" value="FecCD"/>
    <property type="match status" value="1"/>
</dbReference>
<accession>A0A2K3YQV3</accession>
<protein>
    <submittedName>
        <fullName evidence="9">Enterobactin ABC transporter permease</fullName>
    </submittedName>
</protein>
<sequence length="320" mass="34767">MSNRKWRGFITLSVWSLFLIVVVCYALWSQLDWQDPLTPTLIWQVRLPRVLLALFAGMGLTIAGQMYQLILNNPLADSFTLGLANGATVGAALAIFSGVSFLWIAPFAMFFGILTLAIVMLVAQLLTAGYPTKSLILSGIMIGALLNAVLYLLVQLNPTRLQNILGYLFGGFSAAEYREVVYIVVTLVIVVMSLFILSPRIKLLQLNTLSSAALGLNVQRLSLIVLGLATILATVIIGYVGVIGFIGMVIPQFVHRIVRGTLPYKMGMNLIIGGTVMVLADILGAQLLAPIQLPASIVLALLGIPMMFYLMIVEGRRTID</sequence>
<evidence type="ECO:0000256" key="3">
    <source>
        <dbReference type="ARBA" id="ARBA00022448"/>
    </source>
</evidence>
<evidence type="ECO:0000256" key="1">
    <source>
        <dbReference type="ARBA" id="ARBA00004651"/>
    </source>
</evidence>
<evidence type="ECO:0000256" key="6">
    <source>
        <dbReference type="ARBA" id="ARBA00022989"/>
    </source>
</evidence>
<dbReference type="PANTHER" id="PTHR30472:SF25">
    <property type="entry name" value="ABC TRANSPORTER PERMEASE PROTEIN MJ0876-RELATED"/>
    <property type="match status" value="1"/>
</dbReference>
<feature type="transmembrane region" description="Helical" evidence="8">
    <location>
        <begin position="110"/>
        <end position="130"/>
    </location>
</feature>
<feature type="transmembrane region" description="Helical" evidence="8">
    <location>
        <begin position="221"/>
        <end position="250"/>
    </location>
</feature>
<evidence type="ECO:0000256" key="8">
    <source>
        <dbReference type="SAM" id="Phobius"/>
    </source>
</evidence>
<evidence type="ECO:0000256" key="2">
    <source>
        <dbReference type="ARBA" id="ARBA00007935"/>
    </source>
</evidence>